<comment type="caution">
    <text evidence="1">The sequence shown here is derived from an EMBL/GenBank/DDBJ whole genome shotgun (WGS) entry which is preliminary data.</text>
</comment>
<name>A0A418Q6R6_9CORY</name>
<dbReference type="GO" id="GO:0005737">
    <property type="term" value="C:cytoplasm"/>
    <property type="evidence" value="ECO:0007669"/>
    <property type="project" value="TreeGrafter"/>
</dbReference>
<accession>A0A418Q6R6</accession>
<dbReference type="RefSeq" id="WP_025402291.1">
    <property type="nucleotide sequence ID" value="NZ_CBCRUA010000014.1"/>
</dbReference>
<evidence type="ECO:0000313" key="2">
    <source>
        <dbReference type="Proteomes" id="UP000285278"/>
    </source>
</evidence>
<keyword evidence="2" id="KW-1185">Reference proteome</keyword>
<dbReference type="STRING" id="1451189.CFAL_03280"/>
<dbReference type="PIRSF" id="PIRSF001439">
    <property type="entry name" value="CryM"/>
    <property type="match status" value="1"/>
</dbReference>
<reference evidence="1 2" key="1">
    <citation type="submission" date="2018-09" db="EMBL/GenBank/DDBJ databases">
        <title>Optimization and identification of Corynebacterium falsenii FN1-14 from fish paste.</title>
        <authorList>
            <person name="Daroonpunt R."/>
            <person name="Tanasupawat S."/>
        </authorList>
    </citation>
    <scope>NUCLEOTIDE SEQUENCE [LARGE SCALE GENOMIC DNA]</scope>
    <source>
        <strain evidence="1 2">FN1-14</strain>
    </source>
</reference>
<dbReference type="NCBIfam" id="NF004848">
    <property type="entry name" value="PRK06199.1"/>
    <property type="match status" value="1"/>
</dbReference>
<dbReference type="InterPro" id="IPR003462">
    <property type="entry name" value="ODC_Mu_crystall"/>
</dbReference>
<proteinExistence type="predicted"/>
<dbReference type="OrthoDB" id="9801817at2"/>
<dbReference type="SUPFAM" id="SSF51735">
    <property type="entry name" value="NAD(P)-binding Rossmann-fold domains"/>
    <property type="match status" value="1"/>
</dbReference>
<dbReference type="GO" id="GO:0008473">
    <property type="term" value="F:ornithine cyclodeaminase activity"/>
    <property type="evidence" value="ECO:0007669"/>
    <property type="project" value="UniProtKB-EC"/>
</dbReference>
<dbReference type="EC" id="4.3.1.12" evidence="1"/>
<dbReference type="PANTHER" id="PTHR13812">
    <property type="entry name" value="KETIMINE REDUCTASE MU-CRYSTALLIN"/>
    <property type="match status" value="1"/>
</dbReference>
<dbReference type="EMBL" id="QXJK01000006">
    <property type="protein sequence ID" value="RIX34628.1"/>
    <property type="molecule type" value="Genomic_DNA"/>
</dbReference>
<protein>
    <submittedName>
        <fullName evidence="1">Ornithine cyclodeaminase</fullName>
        <ecNumber evidence="1">4.3.1.12</ecNumber>
    </submittedName>
</protein>
<keyword evidence="1" id="KW-0456">Lyase</keyword>
<sequence length="378" mass="40725">MSRNPRSVDFIYLSEPEMIEAGVTDIARCVDVMEETLILLDDGNYVMAGQNRNSHGAMLGFPAEPEFAGMPKDGPDRRFMAMPAFLGGRFGTTGVKWYGSNVENKDKGLPRSIHLFVLNDTDTGAPLALMSANLLSAYRTGAVPAVGVKHLANPDSTTLAVIGPGVMARTNTEAIISQRPGITTINLVGRSQRGIDSFTAFAAEKFPNVTVNPCSSIEQACAGADIVLAAATTDAGGVEKFPYFNKKWLKPGALVLLPAAARFDDDFLIHDARLILDARGLYDAWAEEYGPEAYVQLGIPGTYWHSLMSRGEIHEDRLEVIASVAKGKAPGYDPNKVTLYSVGGMPVEDVSWATEIYGNALRKGLGTSLNLWHEPAMA</sequence>
<gene>
    <name evidence="1" type="ORF">D3M95_07055</name>
</gene>
<evidence type="ECO:0000313" key="1">
    <source>
        <dbReference type="EMBL" id="RIX34628.1"/>
    </source>
</evidence>
<dbReference type="AlphaFoldDB" id="A0A418Q6R6"/>
<dbReference type="PANTHER" id="PTHR13812:SF19">
    <property type="entry name" value="KETIMINE REDUCTASE MU-CRYSTALLIN"/>
    <property type="match status" value="1"/>
</dbReference>
<organism evidence="1 2">
    <name type="scientific">Corynebacterium falsenii</name>
    <dbReference type="NCBI Taxonomy" id="108486"/>
    <lineage>
        <taxon>Bacteria</taxon>
        <taxon>Bacillati</taxon>
        <taxon>Actinomycetota</taxon>
        <taxon>Actinomycetes</taxon>
        <taxon>Mycobacteriales</taxon>
        <taxon>Corynebacteriaceae</taxon>
        <taxon>Corynebacterium</taxon>
    </lineage>
</organism>
<dbReference type="Proteomes" id="UP000285278">
    <property type="component" value="Unassembled WGS sequence"/>
</dbReference>
<dbReference type="Gene3D" id="3.30.1780.10">
    <property type="entry name" value="ornithine cyclodeaminase, domain 1"/>
    <property type="match status" value="1"/>
</dbReference>
<dbReference type="Pfam" id="PF02423">
    <property type="entry name" value="OCD_Mu_crystall"/>
    <property type="match status" value="1"/>
</dbReference>
<dbReference type="InterPro" id="IPR036291">
    <property type="entry name" value="NAD(P)-bd_dom_sf"/>
</dbReference>
<dbReference type="InterPro" id="IPR023401">
    <property type="entry name" value="ODC_N"/>
</dbReference>
<dbReference type="Gene3D" id="3.40.50.720">
    <property type="entry name" value="NAD(P)-binding Rossmann-like Domain"/>
    <property type="match status" value="1"/>
</dbReference>